<keyword evidence="5" id="KW-0169">Cobalamin biosynthesis</keyword>
<comment type="cofactor">
    <cofactor evidence="1">
        <name>pyridoxal 5'-phosphate</name>
        <dbReference type="ChEBI" id="CHEBI:597326"/>
    </cofactor>
</comment>
<evidence type="ECO:0000256" key="8">
    <source>
        <dbReference type="ARBA" id="ARBA00029996"/>
    </source>
</evidence>
<dbReference type="InterPro" id="IPR015424">
    <property type="entry name" value="PyrdxlP-dep_Trfase"/>
</dbReference>
<dbReference type="CDD" id="cd00609">
    <property type="entry name" value="AAT_like"/>
    <property type="match status" value="1"/>
</dbReference>
<dbReference type="GO" id="GO:0030170">
    <property type="term" value="F:pyridoxal phosphate binding"/>
    <property type="evidence" value="ECO:0007669"/>
    <property type="project" value="InterPro"/>
</dbReference>
<comment type="function">
    <text evidence="2">Decarboxylates L-threonine-O-3-phosphate to yield (R)-1-amino-2-propanol O-2-phosphate, the precursor for the linkage between the nucleotide loop and the corrin ring in cobalamin.</text>
</comment>
<reference evidence="12 13" key="1">
    <citation type="journal article" date="2013" name="Nature">
        <title>Anaerobic oxidation of methane coupled to nitrate reduction in a novel archaeal lineage.</title>
        <authorList>
            <person name="Haroon M.F."/>
            <person name="Hu S."/>
            <person name="Shi Y."/>
            <person name="Imelfort M."/>
            <person name="Keller J."/>
            <person name="Hugenholtz P."/>
            <person name="Yuan Z."/>
            <person name="Tyson G.W."/>
        </authorList>
    </citation>
    <scope>NUCLEOTIDE SEQUENCE [LARGE SCALE GENOMIC DNA]</scope>
    <source>
        <strain evidence="12 13">ANME-2d</strain>
    </source>
</reference>
<dbReference type="PROSITE" id="PS00105">
    <property type="entry name" value="AA_TRANSFER_CLASS_1"/>
    <property type="match status" value="1"/>
</dbReference>
<organism evidence="12 13">
    <name type="scientific">Candidatus Methanoperedens nitratireducens</name>
    <dbReference type="NCBI Taxonomy" id="1392998"/>
    <lineage>
        <taxon>Archaea</taxon>
        <taxon>Methanobacteriati</taxon>
        <taxon>Methanobacteriota</taxon>
        <taxon>Stenosarchaea group</taxon>
        <taxon>Methanomicrobia</taxon>
        <taxon>Methanosarcinales</taxon>
        <taxon>ANME-2 cluster</taxon>
        <taxon>Candidatus Methanoperedentaceae</taxon>
        <taxon>Candidatus Methanoperedens</taxon>
    </lineage>
</organism>
<evidence type="ECO:0000256" key="9">
    <source>
        <dbReference type="ARBA" id="ARBA00048531"/>
    </source>
</evidence>
<name>A0A062VAP2_9EURY</name>
<feature type="domain" description="Aminotransferase class I/classII large" evidence="10">
    <location>
        <begin position="26"/>
        <end position="345"/>
    </location>
</feature>
<dbReference type="GO" id="GO:0009236">
    <property type="term" value="P:cobalamin biosynthetic process"/>
    <property type="evidence" value="ECO:0007669"/>
    <property type="project" value="UniProtKB-UniPathway"/>
</dbReference>
<sequence length="458" mass="51461">MELTPCIHGARVSESAETSGKSIDELLDFSVNLNPLGPPELNKILSDAYRTINNYPDNRYPGFKKAAAKSLGAAPENIVPGNGSSELIRLFAEAVIEPGDKVVIPSPTFSEYEFQCRLFGAGIDHVDYSDITNIEPDNYKAVFLCNPNNPTGNLIRRDEVVQLAQRCSRSGAFLFVDEAFIELSDPEESITRLAALDDFVIVLRSLTKMYAVPGLRIGFAVASPDFAKLLESIRLPWNLNSIGLAVGEHLLGCSQDYIERSLELIRKEREWLISRLSAVRGFKLYPSDTNFILIDARDFLMNSTELANRMLRQGIIIRDCTSFALENHIRVAVRKRSENQRLIRAFTNVISEWGSELAEKEIGMALERGAAARSRLNCEYYPCHFEGQDCTFCFCPFYPCENKKTGGEFVQRSTGGIVWSCARCNLIHKGEIADRVLKELMRGRKIKEVWEIVIEPDL</sequence>
<dbReference type="Gene3D" id="3.90.1150.10">
    <property type="entry name" value="Aspartate Aminotransferase, domain 1"/>
    <property type="match status" value="1"/>
</dbReference>
<dbReference type="InterPro" id="IPR015422">
    <property type="entry name" value="PyrdxlP-dep_Trfase_small"/>
</dbReference>
<evidence type="ECO:0000259" key="10">
    <source>
        <dbReference type="Pfam" id="PF00155"/>
    </source>
</evidence>
<dbReference type="AlphaFoldDB" id="A0A062VAP2"/>
<dbReference type="PANTHER" id="PTHR42885:SF1">
    <property type="entry name" value="THREONINE-PHOSPHATE DECARBOXYLASE"/>
    <property type="match status" value="1"/>
</dbReference>
<dbReference type="InterPro" id="IPR004838">
    <property type="entry name" value="NHTrfase_class1_PyrdxlP-BS"/>
</dbReference>
<dbReference type="NCBIfam" id="TIGR01140">
    <property type="entry name" value="L_thr_O3P_dcar"/>
    <property type="match status" value="1"/>
</dbReference>
<evidence type="ECO:0000313" key="13">
    <source>
        <dbReference type="Proteomes" id="UP000027153"/>
    </source>
</evidence>
<comment type="catalytic activity">
    <reaction evidence="9">
        <text>O-phospho-L-threonine + H(+) = (R)-1-aminopropan-2-yl phosphate + CO2</text>
        <dbReference type="Rhea" id="RHEA:11492"/>
        <dbReference type="ChEBI" id="CHEBI:15378"/>
        <dbReference type="ChEBI" id="CHEBI:16526"/>
        <dbReference type="ChEBI" id="CHEBI:58563"/>
        <dbReference type="ChEBI" id="CHEBI:58675"/>
        <dbReference type="EC" id="4.1.1.81"/>
    </reaction>
</comment>
<dbReference type="GO" id="GO:0048472">
    <property type="term" value="F:threonine-phosphate decarboxylase activity"/>
    <property type="evidence" value="ECO:0007669"/>
    <property type="project" value="UniProtKB-EC"/>
</dbReference>
<comment type="caution">
    <text evidence="12">The sequence shown here is derived from an EMBL/GenBank/DDBJ whole genome shotgun (WGS) entry which is preliminary data.</text>
</comment>
<dbReference type="InterPro" id="IPR015421">
    <property type="entry name" value="PyrdxlP-dep_Trfase_major"/>
</dbReference>
<dbReference type="InterPro" id="IPR005860">
    <property type="entry name" value="CobD"/>
</dbReference>
<protein>
    <recommendedName>
        <fullName evidence="4">threonine-phosphate decarboxylase</fullName>
        <ecNumber evidence="4">4.1.1.81</ecNumber>
    </recommendedName>
    <alternativeName>
        <fullName evidence="8">L-threonine-O-3-phosphate decarboxylase</fullName>
    </alternativeName>
</protein>
<evidence type="ECO:0000256" key="1">
    <source>
        <dbReference type="ARBA" id="ARBA00001933"/>
    </source>
</evidence>
<dbReference type="RefSeq" id="WP_048089313.1">
    <property type="nucleotide sequence ID" value="NZ_JMIY01000002.1"/>
</dbReference>
<dbReference type="PATRIC" id="fig|1392998.3.peg.981"/>
<evidence type="ECO:0000256" key="2">
    <source>
        <dbReference type="ARBA" id="ARBA00003444"/>
    </source>
</evidence>
<keyword evidence="7 12" id="KW-0456">Lyase</keyword>
<dbReference type="InterPro" id="IPR007212">
    <property type="entry name" value="Zf-like"/>
</dbReference>
<dbReference type="SUPFAM" id="SSF53383">
    <property type="entry name" value="PLP-dependent transferases"/>
    <property type="match status" value="1"/>
</dbReference>
<dbReference type="EC" id="4.1.1.81" evidence="4"/>
<evidence type="ECO:0000256" key="4">
    <source>
        <dbReference type="ARBA" id="ARBA00012285"/>
    </source>
</evidence>
<dbReference type="Gene3D" id="3.40.640.10">
    <property type="entry name" value="Type I PLP-dependent aspartate aminotransferase-like (Major domain)"/>
    <property type="match status" value="1"/>
</dbReference>
<dbReference type="InterPro" id="IPR004839">
    <property type="entry name" value="Aminotransferase_I/II_large"/>
</dbReference>
<proteinExistence type="predicted"/>
<evidence type="ECO:0000256" key="5">
    <source>
        <dbReference type="ARBA" id="ARBA00022573"/>
    </source>
</evidence>
<dbReference type="OrthoDB" id="39225at2157"/>
<evidence type="ECO:0000256" key="6">
    <source>
        <dbReference type="ARBA" id="ARBA00022898"/>
    </source>
</evidence>
<gene>
    <name evidence="12" type="ORF">ANME2D_00817</name>
</gene>
<dbReference type="Pfam" id="PF00155">
    <property type="entry name" value="Aminotran_1_2"/>
    <property type="match status" value="1"/>
</dbReference>
<dbReference type="PANTHER" id="PTHR42885">
    <property type="entry name" value="HISTIDINOL-PHOSPHATE AMINOTRANSFERASE-RELATED"/>
    <property type="match status" value="1"/>
</dbReference>
<dbReference type="Proteomes" id="UP000027153">
    <property type="component" value="Unassembled WGS sequence"/>
</dbReference>
<comment type="pathway">
    <text evidence="3">Cofactor biosynthesis; adenosylcobalamin biosynthesis.</text>
</comment>
<feature type="domain" description="Cysteine-rich small" evidence="11">
    <location>
        <begin position="375"/>
        <end position="443"/>
    </location>
</feature>
<dbReference type="Pfam" id="PF04071">
    <property type="entry name" value="zf-like"/>
    <property type="match status" value="1"/>
</dbReference>
<evidence type="ECO:0000313" key="12">
    <source>
        <dbReference type="EMBL" id="KCZ72390.1"/>
    </source>
</evidence>
<accession>A0A062VAP2</accession>
<evidence type="ECO:0000259" key="11">
    <source>
        <dbReference type="Pfam" id="PF04071"/>
    </source>
</evidence>
<dbReference type="UniPathway" id="UPA00148"/>
<keyword evidence="6" id="KW-0663">Pyridoxal phosphate</keyword>
<evidence type="ECO:0000256" key="7">
    <source>
        <dbReference type="ARBA" id="ARBA00023239"/>
    </source>
</evidence>
<dbReference type="EMBL" id="JMIY01000002">
    <property type="protein sequence ID" value="KCZ72390.1"/>
    <property type="molecule type" value="Genomic_DNA"/>
</dbReference>
<keyword evidence="13" id="KW-1185">Reference proteome</keyword>
<evidence type="ECO:0000256" key="3">
    <source>
        <dbReference type="ARBA" id="ARBA00004953"/>
    </source>
</evidence>